<accession>A0ACB8F0Y1</accession>
<comment type="caution">
    <text evidence="1">The sequence shown here is derived from an EMBL/GenBank/DDBJ whole genome shotgun (WGS) entry which is preliminary data.</text>
</comment>
<name>A0ACB8F0Y1_9SAUR</name>
<dbReference type="Proteomes" id="UP000827872">
    <property type="component" value="Linkage Group LG12"/>
</dbReference>
<reference evidence="1" key="1">
    <citation type="submission" date="2021-08" db="EMBL/GenBank/DDBJ databases">
        <title>The first chromosome-level gecko genome reveals the dynamic sex chromosomes of Neotropical dwarf geckos (Sphaerodactylidae: Sphaerodactylus).</title>
        <authorList>
            <person name="Pinto B.J."/>
            <person name="Keating S.E."/>
            <person name="Gamble T."/>
        </authorList>
    </citation>
    <scope>NUCLEOTIDE SEQUENCE</scope>
    <source>
        <strain evidence="1">TG3544</strain>
    </source>
</reference>
<proteinExistence type="predicted"/>
<dbReference type="EMBL" id="CM037625">
    <property type="protein sequence ID" value="KAH7998633.1"/>
    <property type="molecule type" value="Genomic_DNA"/>
</dbReference>
<sequence length="82" mass="9015">MHNFRFKMKNCQVENEALKSNHSANLAVMKQNADVALQNLLSVITKSHSSIKQLLSGAEALQLVADLLKSIDRISEIPEGSP</sequence>
<organism evidence="1 2">
    <name type="scientific">Sphaerodactylus townsendi</name>
    <dbReference type="NCBI Taxonomy" id="933632"/>
    <lineage>
        <taxon>Eukaryota</taxon>
        <taxon>Metazoa</taxon>
        <taxon>Chordata</taxon>
        <taxon>Craniata</taxon>
        <taxon>Vertebrata</taxon>
        <taxon>Euteleostomi</taxon>
        <taxon>Lepidosauria</taxon>
        <taxon>Squamata</taxon>
        <taxon>Bifurcata</taxon>
        <taxon>Gekkota</taxon>
        <taxon>Sphaerodactylidae</taxon>
        <taxon>Sphaerodactylus</taxon>
    </lineage>
</organism>
<evidence type="ECO:0000313" key="2">
    <source>
        <dbReference type="Proteomes" id="UP000827872"/>
    </source>
</evidence>
<protein>
    <submittedName>
        <fullName evidence="1">Uncharacterized protein</fullName>
    </submittedName>
</protein>
<evidence type="ECO:0000313" key="1">
    <source>
        <dbReference type="EMBL" id="KAH7998633.1"/>
    </source>
</evidence>
<keyword evidence="2" id="KW-1185">Reference proteome</keyword>
<gene>
    <name evidence="1" type="ORF">K3G42_018600</name>
</gene>